<evidence type="ECO:0000313" key="1">
    <source>
        <dbReference type="EMBL" id="MFC1405164.1"/>
    </source>
</evidence>
<comment type="caution">
    <text evidence="1">The sequence shown here is derived from an EMBL/GenBank/DDBJ whole genome shotgun (WGS) entry which is preliminary data.</text>
</comment>
<proteinExistence type="predicted"/>
<evidence type="ECO:0000313" key="2">
    <source>
        <dbReference type="Proteomes" id="UP001592528"/>
    </source>
</evidence>
<keyword evidence="2" id="KW-1185">Reference proteome</keyword>
<reference evidence="1 2" key="1">
    <citation type="submission" date="2024-09" db="EMBL/GenBank/DDBJ databases">
        <authorList>
            <person name="Lee S.D."/>
        </authorList>
    </citation>
    <scope>NUCLEOTIDE SEQUENCE [LARGE SCALE GENOMIC DNA]</scope>
    <source>
        <strain evidence="1 2">N1-5</strain>
    </source>
</reference>
<dbReference type="InterPro" id="IPR027417">
    <property type="entry name" value="P-loop_NTPase"/>
</dbReference>
<evidence type="ECO:0008006" key="3">
    <source>
        <dbReference type="Google" id="ProtNLM"/>
    </source>
</evidence>
<dbReference type="EMBL" id="JBHEZZ010000019">
    <property type="protein sequence ID" value="MFC1405164.1"/>
    <property type="molecule type" value="Genomic_DNA"/>
</dbReference>
<dbReference type="SUPFAM" id="SSF52540">
    <property type="entry name" value="P-loop containing nucleoside triphosphate hydrolases"/>
    <property type="match status" value="1"/>
</dbReference>
<protein>
    <recommendedName>
        <fullName evidence="3">Dynamin family protein</fullName>
    </recommendedName>
</protein>
<dbReference type="RefSeq" id="WP_030258647.1">
    <property type="nucleotide sequence ID" value="NZ_JBHEZZ010000019.1"/>
</dbReference>
<name>A0ABV6UUM6_9ACTN</name>
<gene>
    <name evidence="1" type="ORF">ACEZDJ_28170</name>
</gene>
<sequence>MRQIPMVERETAYWTTVRGMIADLGAALDDLREGDEVTAIAATADLDVAAMDAIAVAALGALAGVRSRVSRRTINIGVSGRARNGKSTLLQSLSGLTDDQIPAGRGQPVTAVRSSIYHSTVRTGAVLTLHSEASFCAEVLAPYHRALNLMPTPRTLEEFSTFRYPLTADELTGDVGPHPKSGPMLVRLRDEMQRALPSFRRYLTGHQREITLSESELGSLRQWVAYPPATDVGMPDRRHFAVRDATVTCRFPIDDVADLALVDLPGLGELVPDADRHHLDGLKDDVDFVIVVKRPTDTNALWSVEDGDALQLIIDASGAAAVRDFVTILVNSGGCAAENIDALKRDIRDRLNEGLDDRSYNVITADSADRQQVKEKVLQVVLEHLATALPRMDADVFAFAQAACETGREQLRGLIGRHLAALRSIHTPSELLRLDHKRTELLDEVTTHLHAWIEELQARTGAEYADQEFLDEVTKVQDRARSWVIDGFGVEGGQAAWVEQVLPKMLRAAGPATVMQNTLNGIRTEIAIRFNDIDSMLDKRRNEFWKGLAGGLGPRFANLLQGDSPEEVLRNLRDTLDSADHDSPSLVKALDQALDVRLDYRTRLLPEVWRKLEALMPYHRKETEEQFFSMLTLAATAEGGHQLFNQISGLARSVITDIGGMLSGEPSANALILLAYGQYFEDAFIRSAGTPDDFLNVTTGFQDQLWPEEVSGPATSTVRIQRAKDALNHLNQALTGSKRSNG</sequence>
<organism evidence="1 2">
    <name type="scientific">Streptacidiphilus cavernicola</name>
    <dbReference type="NCBI Taxonomy" id="3342716"/>
    <lineage>
        <taxon>Bacteria</taxon>
        <taxon>Bacillati</taxon>
        <taxon>Actinomycetota</taxon>
        <taxon>Actinomycetes</taxon>
        <taxon>Kitasatosporales</taxon>
        <taxon>Streptomycetaceae</taxon>
        <taxon>Streptacidiphilus</taxon>
    </lineage>
</organism>
<accession>A0ABV6UUM6</accession>
<dbReference type="Proteomes" id="UP001592528">
    <property type="component" value="Unassembled WGS sequence"/>
</dbReference>